<dbReference type="Pfam" id="PF00276">
    <property type="entry name" value="Ribosomal_L23"/>
    <property type="match status" value="1"/>
</dbReference>
<dbReference type="InterPro" id="IPR001014">
    <property type="entry name" value="Ribosomal_uL23_CS"/>
</dbReference>
<evidence type="ECO:0000256" key="1">
    <source>
        <dbReference type="ARBA" id="ARBA00006700"/>
    </source>
</evidence>
<dbReference type="HAMAP" id="MF_01369_B">
    <property type="entry name" value="Ribosomal_uL23_B"/>
    <property type="match status" value="1"/>
</dbReference>
<dbReference type="InterPro" id="IPR013025">
    <property type="entry name" value="Ribosomal_uL23-like"/>
</dbReference>
<evidence type="ECO:0000256" key="3">
    <source>
        <dbReference type="ARBA" id="ARBA00022884"/>
    </source>
</evidence>
<dbReference type="GO" id="GO:0019843">
    <property type="term" value="F:rRNA binding"/>
    <property type="evidence" value="ECO:0007669"/>
    <property type="project" value="UniProtKB-UniRule"/>
</dbReference>
<protein>
    <recommendedName>
        <fullName evidence="6">Large ribosomal subunit protein uL23</fullName>
    </recommendedName>
</protein>
<evidence type="ECO:0000256" key="6">
    <source>
        <dbReference type="HAMAP-Rule" id="MF_01369"/>
    </source>
</evidence>
<dbReference type="GO" id="GO:1990904">
    <property type="term" value="C:ribonucleoprotein complex"/>
    <property type="evidence" value="ECO:0007669"/>
    <property type="project" value="UniProtKB-KW"/>
</dbReference>
<evidence type="ECO:0000256" key="2">
    <source>
        <dbReference type="ARBA" id="ARBA00022730"/>
    </source>
</evidence>
<comment type="subunit">
    <text evidence="6">Part of the 50S ribosomal subunit. Contacts protein L29, and trigger factor when it is bound to the ribosome.</text>
</comment>
<evidence type="ECO:0000256" key="4">
    <source>
        <dbReference type="ARBA" id="ARBA00022980"/>
    </source>
</evidence>
<proteinExistence type="inferred from homology"/>
<dbReference type="NCBIfam" id="NF004363">
    <property type="entry name" value="PRK05738.2-4"/>
    <property type="match status" value="1"/>
</dbReference>
<reference evidence="8" key="1">
    <citation type="submission" date="2020-02" db="EMBL/GenBank/DDBJ databases">
        <authorList>
            <person name="Meier V. D."/>
        </authorList>
    </citation>
    <scope>NUCLEOTIDE SEQUENCE</scope>
    <source>
        <strain evidence="8">AVDCRST_MAG93</strain>
    </source>
</reference>
<keyword evidence="4 6" id="KW-0689">Ribosomal protein</keyword>
<dbReference type="GO" id="GO:0006412">
    <property type="term" value="P:translation"/>
    <property type="evidence" value="ECO:0007669"/>
    <property type="project" value="UniProtKB-UniRule"/>
</dbReference>
<dbReference type="PANTHER" id="PTHR11620">
    <property type="entry name" value="60S RIBOSOMAL PROTEIN L23A"/>
    <property type="match status" value="1"/>
</dbReference>
<keyword evidence="5 6" id="KW-0687">Ribonucleoprotein</keyword>
<keyword evidence="3 6" id="KW-0694">RNA-binding</keyword>
<dbReference type="AlphaFoldDB" id="A0A6J4I2N2"/>
<dbReference type="EMBL" id="CADCTR010000431">
    <property type="protein sequence ID" value="CAA9239800.1"/>
    <property type="molecule type" value="Genomic_DNA"/>
</dbReference>
<dbReference type="GO" id="GO:0005840">
    <property type="term" value="C:ribosome"/>
    <property type="evidence" value="ECO:0007669"/>
    <property type="project" value="UniProtKB-KW"/>
</dbReference>
<evidence type="ECO:0000256" key="7">
    <source>
        <dbReference type="RuleBase" id="RU003934"/>
    </source>
</evidence>
<sequence>MNAYQIILRPWVTEKATSLIDKNQYVFEVAVESNKIEIRKAVEEIFGVQVKAVNTLNVKGKLKRRRTRQGITEGFTKTRKKAIVTLTADSKRIELFEGA</sequence>
<organism evidence="8">
    <name type="scientific">uncultured Chloroflexia bacterium</name>
    <dbReference type="NCBI Taxonomy" id="1672391"/>
    <lineage>
        <taxon>Bacteria</taxon>
        <taxon>Bacillati</taxon>
        <taxon>Chloroflexota</taxon>
        <taxon>Chloroflexia</taxon>
        <taxon>environmental samples</taxon>
    </lineage>
</organism>
<keyword evidence="2 6" id="KW-0699">rRNA-binding</keyword>
<name>A0A6J4I2N2_9CHLR</name>
<gene>
    <name evidence="6" type="primary">rplW</name>
    <name evidence="8" type="ORF">AVDCRST_MAG93-1274</name>
</gene>
<evidence type="ECO:0000256" key="5">
    <source>
        <dbReference type="ARBA" id="ARBA00023274"/>
    </source>
</evidence>
<evidence type="ECO:0000313" key="8">
    <source>
        <dbReference type="EMBL" id="CAA9239800.1"/>
    </source>
</evidence>
<dbReference type="InterPro" id="IPR012678">
    <property type="entry name" value="Ribosomal_uL23/eL15/eS24_sf"/>
</dbReference>
<dbReference type="FunFam" id="3.30.70.330:FF:000001">
    <property type="entry name" value="50S ribosomal protein L23"/>
    <property type="match status" value="1"/>
</dbReference>
<comment type="similarity">
    <text evidence="1 6 7">Belongs to the universal ribosomal protein uL23 family.</text>
</comment>
<accession>A0A6J4I2N2</accession>
<dbReference type="Gene3D" id="3.30.70.330">
    <property type="match status" value="1"/>
</dbReference>
<dbReference type="SUPFAM" id="SSF54189">
    <property type="entry name" value="Ribosomal proteins S24e, L23 and L15e"/>
    <property type="match status" value="1"/>
</dbReference>
<dbReference type="PROSITE" id="PS00050">
    <property type="entry name" value="RIBOSOMAL_L23"/>
    <property type="match status" value="1"/>
</dbReference>
<comment type="function">
    <text evidence="6">One of the early assembly proteins it binds 23S rRNA. One of the proteins that surrounds the polypeptide exit tunnel on the outside of the ribosome. Forms the main docking site for trigger factor binding to the ribosome.</text>
</comment>
<dbReference type="InterPro" id="IPR012677">
    <property type="entry name" value="Nucleotide-bd_a/b_plait_sf"/>
</dbReference>
<dbReference type="GO" id="GO:0003735">
    <property type="term" value="F:structural constituent of ribosome"/>
    <property type="evidence" value="ECO:0007669"/>
    <property type="project" value="InterPro"/>
</dbReference>